<protein>
    <submittedName>
        <fullName evidence="2">Uncharacterized protein</fullName>
    </submittedName>
</protein>
<dbReference type="HOGENOM" id="CLU_612526_0_0_1"/>
<organism evidence="2 3">
    <name type="scientific">Edhazardia aedis (strain USNM 41457)</name>
    <name type="common">Microsporidian parasite</name>
    <dbReference type="NCBI Taxonomy" id="1003232"/>
    <lineage>
        <taxon>Eukaryota</taxon>
        <taxon>Fungi</taxon>
        <taxon>Fungi incertae sedis</taxon>
        <taxon>Microsporidia</taxon>
        <taxon>Edhazardia</taxon>
    </lineage>
</organism>
<evidence type="ECO:0000256" key="1">
    <source>
        <dbReference type="SAM" id="SignalP"/>
    </source>
</evidence>
<keyword evidence="3" id="KW-1185">Reference proteome</keyword>
<name>J9D645_EDHAE</name>
<gene>
    <name evidence="2" type="ORF">EDEG_02383</name>
</gene>
<dbReference type="InParanoid" id="J9D645"/>
<dbReference type="VEuPathDB" id="MicrosporidiaDB:EDEG_02383"/>
<evidence type="ECO:0000313" key="3">
    <source>
        <dbReference type="Proteomes" id="UP000003163"/>
    </source>
</evidence>
<dbReference type="EMBL" id="AFBI03000042">
    <property type="protein sequence ID" value="EJW03261.1"/>
    <property type="molecule type" value="Genomic_DNA"/>
</dbReference>
<feature type="signal peptide" evidence="1">
    <location>
        <begin position="1"/>
        <end position="25"/>
    </location>
</feature>
<dbReference type="Proteomes" id="UP000003163">
    <property type="component" value="Unassembled WGS sequence"/>
</dbReference>
<comment type="caution">
    <text evidence="2">The sequence shown here is derived from an EMBL/GenBank/DDBJ whole genome shotgun (WGS) entry which is preliminary data.</text>
</comment>
<accession>J9D645</accession>
<evidence type="ECO:0000313" key="2">
    <source>
        <dbReference type="EMBL" id="EJW03261.1"/>
    </source>
</evidence>
<reference evidence="2 3" key="1">
    <citation type="submission" date="2011-08" db="EMBL/GenBank/DDBJ databases">
        <authorList>
            <person name="Liu Z.J."/>
            <person name="Shi F.L."/>
            <person name="Lu J.Q."/>
            <person name="Li M."/>
            <person name="Wang Z.L."/>
        </authorList>
    </citation>
    <scope>NUCLEOTIDE SEQUENCE [LARGE SCALE GENOMIC DNA]</scope>
    <source>
        <strain evidence="2 3">USNM 41457</strain>
    </source>
</reference>
<keyword evidence="1" id="KW-0732">Signal</keyword>
<dbReference type="AlphaFoldDB" id="J9D645"/>
<proteinExistence type="predicted"/>
<feature type="chain" id="PRO_5003821364" evidence="1">
    <location>
        <begin position="26"/>
        <end position="447"/>
    </location>
</feature>
<sequence length="447" mass="52698">MKFFDFFIYFFSFLLISNMLDKVYGLYKGEKPPRNIESKHIDGYDSDIKYSYYGVETLPANPPNESMHDMSPATDRTISLDPVMLEIPVKLQNESMHDNNAEIYETIRLFPVIKISLGNSQNALIHDMNPATNRTINLDPVIVTISKSTTNSNINQNHIASRIGIDEKNKTINEANNNVYKKTKQDDFEYNASILPFNFSNNKYYPFVHNNETFFARADCSIYVLDENDSKEIFSHFFSSSEYDHLSYLAHKCDVFIKNEENILNFGLILVDSARNYPKNYPNKALASQKHECIHKKVYKRRNNRRYQKRFINFLIFKIIKDFEEYKMDVYEQIQERRGFSQYLDESRKEIIFIIDKSNIEFTARQWMAMCNKRKDCFLNNEMQVTENDFIKLINLMSPVGYSNDLNWTKEKNRTLTIVSIRQHCLENNNIIRGSLSSHHFFVRGYV</sequence>
<reference evidence="3" key="2">
    <citation type="submission" date="2015-07" db="EMBL/GenBank/DDBJ databases">
        <title>Contrasting host-pathogen interactions and genome evolution in two generalist and specialist microsporidian pathogens of mosquitoes.</title>
        <authorList>
            <consortium name="The Broad Institute Genomics Platform"/>
            <consortium name="The Broad Institute Genome Sequencing Center for Infectious Disease"/>
            <person name="Cuomo C.A."/>
            <person name="Sanscrainte N.D."/>
            <person name="Goldberg J.M."/>
            <person name="Heiman D."/>
            <person name="Young S."/>
            <person name="Zeng Q."/>
            <person name="Becnel J.J."/>
            <person name="Birren B.W."/>
        </authorList>
    </citation>
    <scope>NUCLEOTIDE SEQUENCE [LARGE SCALE GENOMIC DNA]</scope>
    <source>
        <strain evidence="3">USNM 41457</strain>
    </source>
</reference>